<evidence type="ECO:0000256" key="11">
    <source>
        <dbReference type="SAM" id="MobiDB-lite"/>
    </source>
</evidence>
<reference evidence="13 14" key="1">
    <citation type="submission" date="2025-04" db="UniProtKB">
        <authorList>
            <consortium name="RefSeq"/>
        </authorList>
    </citation>
    <scope>IDENTIFICATION</scope>
    <source>
        <tissue evidence="13 14">Whole sample</tissue>
    </source>
</reference>
<dbReference type="GO" id="GO:0000444">
    <property type="term" value="C:MIS12/MIND type complex"/>
    <property type="evidence" value="ECO:0007669"/>
    <property type="project" value="TreeGrafter"/>
</dbReference>
<dbReference type="PANTHER" id="PTHR14527">
    <property type="entry name" value="PROTEIN MIS12 HOMOLOG"/>
    <property type="match status" value="1"/>
</dbReference>
<keyword evidence="9" id="KW-0131">Cell cycle</keyword>
<dbReference type="InterPro" id="IPR008685">
    <property type="entry name" value="Centromere_Mis12"/>
</dbReference>
<dbReference type="RefSeq" id="XP_022324613.1">
    <property type="nucleotide sequence ID" value="XM_022468905.1"/>
</dbReference>
<gene>
    <name evidence="13 14 15" type="primary">LOC111125291</name>
</gene>
<evidence type="ECO:0000256" key="5">
    <source>
        <dbReference type="ARBA" id="ARBA00022618"/>
    </source>
</evidence>
<evidence type="ECO:0000256" key="9">
    <source>
        <dbReference type="ARBA" id="ARBA00023306"/>
    </source>
</evidence>
<dbReference type="GeneID" id="111125291"/>
<dbReference type="PANTHER" id="PTHR14527:SF2">
    <property type="entry name" value="PROTEIN MIS12 HOMOLOG"/>
    <property type="match status" value="1"/>
</dbReference>
<dbReference type="Proteomes" id="UP000694844">
    <property type="component" value="Chromosome 3"/>
</dbReference>
<evidence type="ECO:0000256" key="2">
    <source>
        <dbReference type="ARBA" id="ARBA00008643"/>
    </source>
</evidence>
<dbReference type="GO" id="GO:0005634">
    <property type="term" value="C:nucleus"/>
    <property type="evidence" value="ECO:0007669"/>
    <property type="project" value="InterPro"/>
</dbReference>
<feature type="region of interest" description="Disordered" evidence="11">
    <location>
        <begin position="1"/>
        <end position="21"/>
    </location>
</feature>
<dbReference type="GO" id="GO:0051382">
    <property type="term" value="P:kinetochore assembly"/>
    <property type="evidence" value="ECO:0007669"/>
    <property type="project" value="TreeGrafter"/>
</dbReference>
<keyword evidence="4" id="KW-0158">Chromosome</keyword>
<keyword evidence="10" id="KW-0137">Centromere</keyword>
<dbReference type="RefSeq" id="XP_022324614.1">
    <property type="nucleotide sequence ID" value="XM_022468906.1"/>
</dbReference>
<evidence type="ECO:0000313" key="13">
    <source>
        <dbReference type="RefSeq" id="XP_022324613.1"/>
    </source>
</evidence>
<evidence type="ECO:0000313" key="12">
    <source>
        <dbReference type="Proteomes" id="UP000694844"/>
    </source>
</evidence>
<evidence type="ECO:0000256" key="8">
    <source>
        <dbReference type="ARBA" id="ARBA00023054"/>
    </source>
</evidence>
<name>A0A8B8DAM2_CRAVI</name>
<dbReference type="Pfam" id="PF05859">
    <property type="entry name" value="Mis12"/>
    <property type="match status" value="1"/>
</dbReference>
<dbReference type="AlphaFoldDB" id="A0A8B8DAM2"/>
<organism evidence="12 14">
    <name type="scientific">Crassostrea virginica</name>
    <name type="common">Eastern oyster</name>
    <dbReference type="NCBI Taxonomy" id="6565"/>
    <lineage>
        <taxon>Eukaryota</taxon>
        <taxon>Metazoa</taxon>
        <taxon>Spiralia</taxon>
        <taxon>Lophotrochozoa</taxon>
        <taxon>Mollusca</taxon>
        <taxon>Bivalvia</taxon>
        <taxon>Autobranchia</taxon>
        <taxon>Pteriomorphia</taxon>
        <taxon>Ostreida</taxon>
        <taxon>Ostreoidea</taxon>
        <taxon>Ostreidae</taxon>
        <taxon>Crassostrea</taxon>
    </lineage>
</organism>
<keyword evidence="6" id="KW-0498">Mitosis</keyword>
<dbReference type="OrthoDB" id="1884855at2759"/>
<dbReference type="RefSeq" id="XP_022324616.1">
    <property type="nucleotide sequence ID" value="XM_022468908.1"/>
</dbReference>
<evidence type="ECO:0000313" key="15">
    <source>
        <dbReference type="RefSeq" id="XP_022324616.1"/>
    </source>
</evidence>
<keyword evidence="8" id="KW-0175">Coiled coil</keyword>
<evidence type="ECO:0000256" key="3">
    <source>
        <dbReference type="ARBA" id="ARBA00013793"/>
    </source>
</evidence>
<dbReference type="GO" id="GO:0000070">
    <property type="term" value="P:mitotic sister chromatid segregation"/>
    <property type="evidence" value="ECO:0007669"/>
    <property type="project" value="TreeGrafter"/>
</dbReference>
<evidence type="ECO:0000256" key="7">
    <source>
        <dbReference type="ARBA" id="ARBA00022838"/>
    </source>
</evidence>
<evidence type="ECO:0000256" key="1">
    <source>
        <dbReference type="ARBA" id="ARBA00004629"/>
    </source>
</evidence>
<sequence>MDVEQNPGEESIGPRSSCSDSISAGAVDTGCNVGLGEWSEYECQYLGFTPKSFTNGGYNAVITSLKEGLSTMEAFINEEFGTFISQEKTKQALETIQSVLVEKLDKRFDQVERYQLRNVFNIPEDLVLPEDSVQMTHPLTPEENQQMEKDMEELRKHILAVRYGNECARQQINEIENLQKHADSTLLYLQQLESSITDAGVLGIKDSLSFVLDKTKELMSAVNGLGDQRRGTTDSNTA</sequence>
<evidence type="ECO:0000313" key="14">
    <source>
        <dbReference type="RefSeq" id="XP_022324614.1"/>
    </source>
</evidence>
<accession>A0A8B8DAM2</accession>
<dbReference type="GO" id="GO:0051301">
    <property type="term" value="P:cell division"/>
    <property type="evidence" value="ECO:0007669"/>
    <property type="project" value="UniProtKB-KW"/>
</dbReference>
<keyword evidence="12" id="KW-1185">Reference proteome</keyword>
<dbReference type="KEGG" id="cvn:111125291"/>
<keyword evidence="5" id="KW-0132">Cell division</keyword>
<proteinExistence type="inferred from homology"/>
<keyword evidence="7" id="KW-0995">Kinetochore</keyword>
<evidence type="ECO:0000256" key="10">
    <source>
        <dbReference type="ARBA" id="ARBA00023328"/>
    </source>
</evidence>
<evidence type="ECO:0000256" key="6">
    <source>
        <dbReference type="ARBA" id="ARBA00022776"/>
    </source>
</evidence>
<comment type="similarity">
    <text evidence="2">Belongs to the mis12 family.</text>
</comment>
<evidence type="ECO:0000256" key="4">
    <source>
        <dbReference type="ARBA" id="ARBA00022454"/>
    </source>
</evidence>
<protein>
    <recommendedName>
        <fullName evidence="3">Protein MIS12 homolog</fullName>
    </recommendedName>
</protein>
<comment type="subcellular location">
    <subcellularLocation>
        <location evidence="1">Chromosome</location>
        <location evidence="1">Centromere</location>
        <location evidence="1">Kinetochore</location>
    </subcellularLocation>
</comment>